<protein>
    <submittedName>
        <fullName evidence="2">Uncharacterized protein</fullName>
    </submittedName>
</protein>
<dbReference type="AlphaFoldDB" id="A0A915I291"/>
<sequence length="64" mass="7166">MPIVGKLRMTLTIFSLNTRSATETVIIAQFRNIMFLAMLSPTSRNILPKIGTEKNYLPPNTNKG</sequence>
<name>A0A915I291_ROMCU</name>
<dbReference type="Proteomes" id="UP000887565">
    <property type="component" value="Unplaced"/>
</dbReference>
<dbReference type="WBParaSite" id="nRc.2.0.1.t07945-RA">
    <property type="protein sequence ID" value="nRc.2.0.1.t07945-RA"/>
    <property type="gene ID" value="nRc.2.0.1.g07945"/>
</dbReference>
<reference evidence="2" key="1">
    <citation type="submission" date="2022-11" db="UniProtKB">
        <authorList>
            <consortium name="WormBaseParasite"/>
        </authorList>
    </citation>
    <scope>IDENTIFICATION</scope>
</reference>
<accession>A0A915I291</accession>
<keyword evidence="1" id="KW-1185">Reference proteome</keyword>
<organism evidence="1 2">
    <name type="scientific">Romanomermis culicivorax</name>
    <name type="common">Nematode worm</name>
    <dbReference type="NCBI Taxonomy" id="13658"/>
    <lineage>
        <taxon>Eukaryota</taxon>
        <taxon>Metazoa</taxon>
        <taxon>Ecdysozoa</taxon>
        <taxon>Nematoda</taxon>
        <taxon>Enoplea</taxon>
        <taxon>Dorylaimia</taxon>
        <taxon>Mermithida</taxon>
        <taxon>Mermithoidea</taxon>
        <taxon>Mermithidae</taxon>
        <taxon>Romanomermis</taxon>
    </lineage>
</organism>
<evidence type="ECO:0000313" key="2">
    <source>
        <dbReference type="WBParaSite" id="nRc.2.0.1.t07945-RA"/>
    </source>
</evidence>
<evidence type="ECO:0000313" key="1">
    <source>
        <dbReference type="Proteomes" id="UP000887565"/>
    </source>
</evidence>
<proteinExistence type="predicted"/>